<dbReference type="OrthoDB" id="7250310at2759"/>
<proteinExistence type="predicted"/>
<feature type="chain" id="PRO_5040419945" evidence="1">
    <location>
        <begin position="20"/>
        <end position="341"/>
    </location>
</feature>
<evidence type="ECO:0000256" key="1">
    <source>
        <dbReference type="SAM" id="SignalP"/>
    </source>
</evidence>
<evidence type="ECO:0000313" key="3">
    <source>
        <dbReference type="Proteomes" id="UP001153620"/>
    </source>
</evidence>
<reference evidence="2" key="1">
    <citation type="submission" date="2022-01" db="EMBL/GenBank/DDBJ databases">
        <authorList>
            <person name="King R."/>
        </authorList>
    </citation>
    <scope>NUCLEOTIDE SEQUENCE</scope>
</reference>
<gene>
    <name evidence="2" type="ORF">CHIRRI_LOCUS11208</name>
</gene>
<keyword evidence="1" id="KW-0732">Signal</keyword>
<accession>A0A9N9S1N6</accession>
<organism evidence="2 3">
    <name type="scientific">Chironomus riparius</name>
    <dbReference type="NCBI Taxonomy" id="315576"/>
    <lineage>
        <taxon>Eukaryota</taxon>
        <taxon>Metazoa</taxon>
        <taxon>Ecdysozoa</taxon>
        <taxon>Arthropoda</taxon>
        <taxon>Hexapoda</taxon>
        <taxon>Insecta</taxon>
        <taxon>Pterygota</taxon>
        <taxon>Neoptera</taxon>
        <taxon>Endopterygota</taxon>
        <taxon>Diptera</taxon>
        <taxon>Nematocera</taxon>
        <taxon>Chironomoidea</taxon>
        <taxon>Chironomidae</taxon>
        <taxon>Chironominae</taxon>
        <taxon>Chironomus</taxon>
    </lineage>
</organism>
<dbReference type="AlphaFoldDB" id="A0A9N9S1N6"/>
<protein>
    <submittedName>
        <fullName evidence="2">Uncharacterized protein</fullName>
    </submittedName>
</protein>
<dbReference type="Proteomes" id="UP001153620">
    <property type="component" value="Chromosome 3"/>
</dbReference>
<keyword evidence="3" id="KW-1185">Reference proteome</keyword>
<reference evidence="2" key="2">
    <citation type="submission" date="2022-10" db="EMBL/GenBank/DDBJ databases">
        <authorList>
            <consortium name="ENA_rothamsted_submissions"/>
            <consortium name="culmorum"/>
            <person name="King R."/>
        </authorList>
    </citation>
    <scope>NUCLEOTIDE SEQUENCE</scope>
</reference>
<sequence length="341" mass="38448">MILFEFLVILGLSSSFIKAKNLKSLSCSSSFPEVCGPHAICIEEDPFEESNKLSYCECNSFAYGAPPYCKSKCKENCKSNEYCDNIQKVCMKKCDDDENCAIEEYCRFHEGDCMKGCRNHKSCKDTEFCDPHKRVCTSGCRGDEFCKSDEYCDFFKNTCIKGCKDDYSCNDDEYCDSFNDRLCKKGCREWPGNCIKGEFCNSDNHECEKGCEHDTHCKSNELCNLNNKKCYSYCHESPCGNNSVCTIVDNNRHCSCKTGYSPLRRVGCKRNRGSGSIVDVNVDNIDCQKYCGHQSMCAIENNKIACYCLNDNRNNPFIDCGVLQPNVPPLPTSSSNASIVE</sequence>
<evidence type="ECO:0000313" key="2">
    <source>
        <dbReference type="EMBL" id="CAG9808366.1"/>
    </source>
</evidence>
<feature type="signal peptide" evidence="1">
    <location>
        <begin position="1"/>
        <end position="19"/>
    </location>
</feature>
<name>A0A9N9S1N6_9DIPT</name>
<dbReference type="EMBL" id="OU895879">
    <property type="protein sequence ID" value="CAG9808366.1"/>
    <property type="molecule type" value="Genomic_DNA"/>
</dbReference>